<feature type="domain" description="Helicase C-terminal" evidence="16">
    <location>
        <begin position="414"/>
        <end position="585"/>
    </location>
</feature>
<dbReference type="Pfam" id="PF13445">
    <property type="entry name" value="zf-RING_UBOX"/>
    <property type="match status" value="1"/>
</dbReference>
<dbReference type="InterPro" id="IPR017907">
    <property type="entry name" value="Znf_RING_CS"/>
</dbReference>
<dbReference type="SMART" id="SM00847">
    <property type="entry name" value="HA2"/>
    <property type="match status" value="1"/>
</dbReference>
<feature type="region of interest" description="Disordered" evidence="12">
    <location>
        <begin position="1"/>
        <end position="56"/>
    </location>
</feature>
<dbReference type="GO" id="GO:0034458">
    <property type="term" value="F:3'-5' RNA helicase activity"/>
    <property type="evidence" value="ECO:0007669"/>
    <property type="project" value="TreeGrafter"/>
</dbReference>
<keyword evidence="8" id="KW-0067">ATP-binding</keyword>
<dbReference type="EMBL" id="CAJOBS010001675">
    <property type="protein sequence ID" value="CAF4751854.1"/>
    <property type="molecule type" value="Genomic_DNA"/>
</dbReference>
<feature type="domain" description="Helicase ATP-binding" evidence="15">
    <location>
        <begin position="228"/>
        <end position="392"/>
    </location>
</feature>
<evidence type="ECO:0000256" key="11">
    <source>
        <dbReference type="PROSITE-ProRule" id="PRU00176"/>
    </source>
</evidence>
<dbReference type="Pfam" id="PF00271">
    <property type="entry name" value="Helicase_C"/>
    <property type="match status" value="1"/>
</dbReference>
<dbReference type="PROSITE" id="PS50089">
    <property type="entry name" value="ZF_RING_2"/>
    <property type="match status" value="1"/>
</dbReference>
<gene>
    <name evidence="17" type="ORF">TOA249_LOCUS20430</name>
</gene>
<dbReference type="SMART" id="SM00184">
    <property type="entry name" value="RING"/>
    <property type="match status" value="1"/>
</dbReference>
<dbReference type="Pfam" id="PF21010">
    <property type="entry name" value="HA2_C"/>
    <property type="match status" value="1"/>
</dbReference>
<dbReference type="InterPro" id="IPR001841">
    <property type="entry name" value="Znf_RING"/>
</dbReference>
<dbReference type="InterPro" id="IPR014001">
    <property type="entry name" value="Helicase_ATP-bd"/>
</dbReference>
<protein>
    <recommendedName>
        <fullName evidence="1">RNA helicase</fullName>
        <ecNumber evidence="1">3.6.4.13</ecNumber>
    </recommendedName>
</protein>
<dbReference type="InterPro" id="IPR000504">
    <property type="entry name" value="RRM_dom"/>
</dbReference>
<dbReference type="Pfam" id="PF00076">
    <property type="entry name" value="RRM_1"/>
    <property type="match status" value="1"/>
</dbReference>
<feature type="compositionally biased region" description="Polar residues" evidence="12">
    <location>
        <begin position="1"/>
        <end position="11"/>
    </location>
</feature>
<dbReference type="InterPro" id="IPR027417">
    <property type="entry name" value="P-loop_NTPase"/>
</dbReference>
<dbReference type="Pfam" id="PF07717">
    <property type="entry name" value="OB_NTP_bind"/>
    <property type="match status" value="1"/>
</dbReference>
<dbReference type="SMART" id="SM00490">
    <property type="entry name" value="HELICc"/>
    <property type="match status" value="1"/>
</dbReference>
<evidence type="ECO:0000256" key="2">
    <source>
        <dbReference type="ARBA" id="ARBA00022723"/>
    </source>
</evidence>
<evidence type="ECO:0000313" key="17">
    <source>
        <dbReference type="EMBL" id="CAF4751854.1"/>
    </source>
</evidence>
<comment type="caution">
    <text evidence="17">The sequence shown here is derived from an EMBL/GenBank/DDBJ whole genome shotgun (WGS) entry which is preliminary data.</text>
</comment>
<dbReference type="InterPro" id="IPR001650">
    <property type="entry name" value="Helicase_C-like"/>
</dbReference>
<dbReference type="Proteomes" id="UP000663838">
    <property type="component" value="Unassembled WGS sequence"/>
</dbReference>
<dbReference type="InterPro" id="IPR002464">
    <property type="entry name" value="DNA/RNA_helicase_DEAH_CS"/>
</dbReference>
<dbReference type="InterPro" id="IPR012677">
    <property type="entry name" value="Nucleotide-bd_a/b_plait_sf"/>
</dbReference>
<dbReference type="EC" id="3.6.4.13" evidence="1"/>
<dbReference type="Pfam" id="PF04408">
    <property type="entry name" value="WHD_HA2"/>
    <property type="match status" value="1"/>
</dbReference>
<proteinExistence type="inferred from homology"/>
<evidence type="ECO:0000259" key="15">
    <source>
        <dbReference type="PROSITE" id="PS51192"/>
    </source>
</evidence>
<evidence type="ECO:0000256" key="3">
    <source>
        <dbReference type="ARBA" id="ARBA00022741"/>
    </source>
</evidence>
<dbReference type="Pfam" id="PF00270">
    <property type="entry name" value="DEAD"/>
    <property type="match status" value="1"/>
</dbReference>
<dbReference type="Gene3D" id="1.20.120.1080">
    <property type="match status" value="1"/>
</dbReference>
<sequence length="2624" mass="302059">MSNRTSATCKTGANYEQDDDASNTDQQKPPFVVRDRYFPTKTPRPSRKDDMPLNQSRCSQRSLSNLSRILPATNVDCVISRGNVNIKNNQRSNSQTKRPRSNSRVKSSKAMGFNCIGSKSTIEQLKEKIRGLYDKDIPEARNNHEFLIVEQNALIEQFDEDDDRRPICEALLKELKEQLNAFNAIVSSFSTCNTSNLSEVQHHWNILNREITRLELHLPIYARHLDLIDPNIYGRVLILKADTGSGKSTQLVQYLADALLATQGQIICTQPRRLAARALASRVAEEFGCKLGEEVGLHIGVSRALVSARTRIRFVTEAVLLNEYYNDPMLTAYSVVIIDEAHERRIDTDLLLGAMKICLKQRKDIRLIIMSATLDDKLLCNYYNDACFMNIPGRTFPIEDEYASEDPEDYVDAAIKKTFEILASEQSGDILVFLTGPEEIYRAINQISSNVKCYGSILLLPLHGKLNEEEMNLVFKASPNRERKIIFATNVAETSITIDGIRHVIDSGMVKEMMWDPQSKTRALKVGYTTQSSVMQRRGRAGRTAIGKCYHLYTIDTYESLEVCPRAEILCIRPSIAVLKLKYLGIGDDVSEFDWLEPPTRESIQDAVDNLMALGALDPKTKKLTEIGWTMAKLGLEPMLSAMILTGEKYNCLSYVLALAGMLQISQNVWWRGKDDESKQLGEEIRARFAQDLNIGGDHIALLRLYLEWNALGDDRRNNEKWCREHMINGKAMRMTDNFIREIAYQMKCNFKIELTKLNDDLIQRILRCVCAGFFQQLAITNGNLRAGYRLINKSSKTFARVHRSSTLAFVEKTPKFIIYHDILIINETTYLTALCPIDFDWLDKSWLATMPQLTLQTVIKSHVFENLGPALLLSIVGKKCQHRPWLEESFNVLLDPNYEQSRITVWGEQRMLANAQQHLERIIDQERGKLRTEVKEYQIIGSTRILLGAGGQTELVLVKDEYVKVLLTRLPPNVTEKQIEEKCLPYGKVRNIVILRRNQSGSLASVTFYSCDSARSAVTNLSHQIWDGRELNANPSQKNVSIHAGRQNCKLKVQWFMTKSQCSARVQFSQQEAAFKALEFFEETRKFRCRIEPITSNPTIKCSCSLAVHTGKGTIFFQSAEQAQKVLKCDNSSPFHLRRNPKDDLSLWIENVPANLDEYDLKNSFINITGVTLQRGFRRIALAQLSVIEDELRRLFNSYRSFQRELVAVMPQSKKGVLEAYVQFTDERDMQTAIENLNNKPNLIGSGKLRLSVYKYQFPKKPTKVADKSAFLIKLYQLKADIDEEVLIQDLNQHRLGDYIIDVNVFRESLPKYPSRDASETRSEEDEINLIKLQSLFSDRRKFRSAPDIQIRPATNDGRVVAFVLFDHPSDVITAMHMYETPDDPNLLKFGDYKMRLIPIIDHTIELNAALTRAIPKQIEHAIETIKRDPILSNIALIKKIPLKNQQEITRISIKGASIQKIYKARAIFEELMKGLIFKFAEPSWVSVIFDVTGKTFLQKVQDRTGTYIWWDWRSTFLRIFGNDQASNKAYQEINDYIHETLDQNKYSVPIRIPEGCIRQSIEQSSELRRMGNEEVKVTIDVLKRLIIINGDKNKVLECERKIKDRLGSYLPEYVHTTTTAADFQHLAIPTNEERVCSICLSGFKSPYYLQPCGHTFCRLCLQNYFENIYNTDALHLCCPLDTCKVECVIQDIEAILGFEKMSCLAKIAFQIYIGRQESDLSQCIGNNCDQTIQSPDENQFELSNEYLTVQFNLTNGQITSFYYKSELITITNETSFIFLDNISVDCSKLINYKEDMNSINFTYSCSNKTNYELIIIYTLKFDWEFLRKQISFENIDNKSITSIETTFTLTNKMISSVSIVQNKQDLNKQHTVFLRTKLTTLGIFATWQHPFGSYTVTSNNQTVTSSYKIGINKSYLSEGFLIGFYQLSPYWHTNDINYAERRAYENATNFFYPVPQRQQSIKHAVGWDSNDYQIDISTSHGVDEYKRLIDRCSQLGIKSLTFAPSNTNVSSRQQSTDDWGWESILWLSLGEQIRLEQWKPYRDPMPLTIQHMLDYAEFKQVKLVPYVYPPLGYRSKGKDQAWLFPSSHCKDVCASLASVEFQQYFLQLLIDFAQTTGIGGYAWDYNFFYDTKNSEYSQWRGWQWIRTELLIALPYLIMDHRYASQFDGPWSWITLNGYTSPLLSDENPETYPILHPSLHTDKISADFMRQGNVELRLEHFSSMDSIPGFIGHQTERLASDGSLPWVDNNLRDFDLMGFSYSLLSNIATAGLNLIHTFIPARDLEEFYFLPKELIEFWSYWLKWADEHVEEIRNSIPFNTEQDWSLMRSNGIDGFLFLFNPNYKQMNRTILFDGKLNVKNPQQQGYWLLKEIYPQERFIQFIGYNQTNQFLLDGQSVTVYQLIFIPIIDQPILVGISGQAFVTNQNTIIINGVYGEAGTQTNNPMFIILPNQELISKVLLNGKEQRFQQNNEIISLLDSLSFPGLYLPRSAEILNNTIMISDLLLQQLSERQLEYPIQWTGKELNDASWLGPQRLLLFICIQNPNDQWNITAQVNNNPIIVHKAYNTRDHYEQNRFMGFYLDLTNIVKQSNVNYYLSLNMPPLSPEQFQGLFLENIERIFVEA</sequence>
<dbReference type="CDD" id="cd00590">
    <property type="entry name" value="RRM_SF"/>
    <property type="match status" value="2"/>
</dbReference>
<dbReference type="CDD" id="cd18791">
    <property type="entry name" value="SF2_C_RHA"/>
    <property type="match status" value="1"/>
</dbReference>
<feature type="domain" description="RING-type" evidence="13">
    <location>
        <begin position="1638"/>
        <end position="1684"/>
    </location>
</feature>
<dbReference type="SMART" id="SM00360">
    <property type="entry name" value="RRM"/>
    <property type="match status" value="2"/>
</dbReference>
<dbReference type="GO" id="GO:0016787">
    <property type="term" value="F:hydrolase activity"/>
    <property type="evidence" value="ECO:0007669"/>
    <property type="project" value="UniProtKB-KW"/>
</dbReference>
<dbReference type="InterPro" id="IPR027370">
    <property type="entry name" value="Znf-RING_euk"/>
</dbReference>
<dbReference type="PROSITE" id="PS00690">
    <property type="entry name" value="DEAH_ATP_HELICASE"/>
    <property type="match status" value="1"/>
</dbReference>
<evidence type="ECO:0000256" key="4">
    <source>
        <dbReference type="ARBA" id="ARBA00022771"/>
    </source>
</evidence>
<dbReference type="Gene3D" id="3.40.50.300">
    <property type="entry name" value="P-loop containing nucleotide triphosphate hydrolases"/>
    <property type="match status" value="2"/>
</dbReference>
<keyword evidence="2" id="KW-0479">Metal-binding</keyword>
<keyword evidence="5" id="KW-0378">Hydrolase</keyword>
<feature type="region of interest" description="Disordered" evidence="12">
    <location>
        <begin position="86"/>
        <end position="108"/>
    </location>
</feature>
<dbReference type="Gene3D" id="3.30.70.330">
    <property type="match status" value="2"/>
</dbReference>
<feature type="compositionally biased region" description="Polar residues" evidence="12">
    <location>
        <begin position="86"/>
        <end position="96"/>
    </location>
</feature>
<keyword evidence="3" id="KW-0547">Nucleotide-binding</keyword>
<dbReference type="InterPro" id="IPR011709">
    <property type="entry name" value="DEAD-box_helicase_OB_fold"/>
</dbReference>
<reference evidence="17" key="1">
    <citation type="submission" date="2021-02" db="EMBL/GenBank/DDBJ databases">
        <authorList>
            <person name="Nowell W R."/>
        </authorList>
    </citation>
    <scope>NUCLEOTIDE SEQUENCE</scope>
</reference>
<keyword evidence="11" id="KW-0694">RNA-binding</keyword>
<dbReference type="GO" id="GO:0003723">
    <property type="term" value="F:RNA binding"/>
    <property type="evidence" value="ECO:0007669"/>
    <property type="project" value="UniProtKB-UniRule"/>
</dbReference>
<evidence type="ECO:0000259" key="14">
    <source>
        <dbReference type="PROSITE" id="PS50102"/>
    </source>
</evidence>
<name>A0A821LJ34_9BILA</name>
<dbReference type="SUPFAM" id="SSF54928">
    <property type="entry name" value="RNA-binding domain, RBD"/>
    <property type="match status" value="2"/>
</dbReference>
<dbReference type="SMART" id="SM00487">
    <property type="entry name" value="DEXDc"/>
    <property type="match status" value="1"/>
</dbReference>
<evidence type="ECO:0000313" key="18">
    <source>
        <dbReference type="Proteomes" id="UP000663838"/>
    </source>
</evidence>
<evidence type="ECO:0000256" key="1">
    <source>
        <dbReference type="ARBA" id="ARBA00012552"/>
    </source>
</evidence>
<dbReference type="InterPro" id="IPR035979">
    <property type="entry name" value="RBD_domain_sf"/>
</dbReference>
<dbReference type="InterPro" id="IPR011545">
    <property type="entry name" value="DEAD/DEAH_box_helicase_dom"/>
</dbReference>
<comment type="similarity">
    <text evidence="9">Belongs to the DEAD box helicase family. DEAH subfamily. PRP16 sub-subfamily.</text>
</comment>
<dbReference type="PANTHER" id="PTHR18934">
    <property type="entry name" value="ATP-DEPENDENT RNA HELICASE"/>
    <property type="match status" value="1"/>
</dbReference>
<evidence type="ECO:0000256" key="8">
    <source>
        <dbReference type="ARBA" id="ARBA00022840"/>
    </source>
</evidence>
<keyword evidence="7" id="KW-0862">Zinc</keyword>
<evidence type="ECO:0000256" key="6">
    <source>
        <dbReference type="ARBA" id="ARBA00022806"/>
    </source>
</evidence>
<dbReference type="GO" id="GO:0005524">
    <property type="term" value="F:ATP binding"/>
    <property type="evidence" value="ECO:0007669"/>
    <property type="project" value="UniProtKB-KW"/>
</dbReference>
<evidence type="ECO:0000256" key="12">
    <source>
        <dbReference type="SAM" id="MobiDB-lite"/>
    </source>
</evidence>
<dbReference type="PROSITE" id="PS51192">
    <property type="entry name" value="HELICASE_ATP_BIND_1"/>
    <property type="match status" value="1"/>
</dbReference>
<evidence type="ECO:0000259" key="16">
    <source>
        <dbReference type="PROSITE" id="PS51194"/>
    </source>
</evidence>
<evidence type="ECO:0000256" key="5">
    <source>
        <dbReference type="ARBA" id="ARBA00022801"/>
    </source>
</evidence>
<evidence type="ECO:0000256" key="10">
    <source>
        <dbReference type="PROSITE-ProRule" id="PRU00175"/>
    </source>
</evidence>
<dbReference type="CDD" id="cd17917">
    <property type="entry name" value="DEXHc_RHA-like"/>
    <property type="match status" value="1"/>
</dbReference>
<evidence type="ECO:0000256" key="7">
    <source>
        <dbReference type="ARBA" id="ARBA00022833"/>
    </source>
</evidence>
<dbReference type="GO" id="GO:0008270">
    <property type="term" value="F:zinc ion binding"/>
    <property type="evidence" value="ECO:0007669"/>
    <property type="project" value="UniProtKB-KW"/>
</dbReference>
<dbReference type="InterPro" id="IPR007502">
    <property type="entry name" value="Helicase-assoc_dom"/>
</dbReference>
<keyword evidence="6" id="KW-0347">Helicase</keyword>
<dbReference type="PROSITE" id="PS00518">
    <property type="entry name" value="ZF_RING_1"/>
    <property type="match status" value="1"/>
</dbReference>
<feature type="compositionally biased region" description="Basic residues" evidence="12">
    <location>
        <begin position="97"/>
        <end position="107"/>
    </location>
</feature>
<accession>A0A821LJ34</accession>
<organism evidence="17 18">
    <name type="scientific">Rotaria socialis</name>
    <dbReference type="NCBI Taxonomy" id="392032"/>
    <lineage>
        <taxon>Eukaryota</taxon>
        <taxon>Metazoa</taxon>
        <taxon>Spiralia</taxon>
        <taxon>Gnathifera</taxon>
        <taxon>Rotifera</taxon>
        <taxon>Eurotatoria</taxon>
        <taxon>Bdelloidea</taxon>
        <taxon>Philodinida</taxon>
        <taxon>Philodinidae</taxon>
        <taxon>Rotaria</taxon>
    </lineage>
</organism>
<dbReference type="InterPro" id="IPR048333">
    <property type="entry name" value="HA2_WH"/>
</dbReference>
<feature type="domain" description="RRM" evidence="14">
    <location>
        <begin position="1179"/>
        <end position="1257"/>
    </location>
</feature>
<evidence type="ECO:0000256" key="9">
    <source>
        <dbReference type="ARBA" id="ARBA00038040"/>
    </source>
</evidence>
<dbReference type="SUPFAM" id="SSF52540">
    <property type="entry name" value="P-loop containing nucleoside triphosphate hydrolases"/>
    <property type="match status" value="1"/>
</dbReference>
<evidence type="ECO:0000259" key="13">
    <source>
        <dbReference type="PROSITE" id="PS50089"/>
    </source>
</evidence>
<dbReference type="InterPro" id="IPR013083">
    <property type="entry name" value="Znf_RING/FYVE/PHD"/>
</dbReference>
<feature type="domain" description="RRM" evidence="14">
    <location>
        <begin position="964"/>
        <end position="1039"/>
    </location>
</feature>
<dbReference type="PANTHER" id="PTHR18934:SF91">
    <property type="entry name" value="PRE-MRNA-SPLICING FACTOR ATP-DEPENDENT RNA HELICASE PRP16"/>
    <property type="match status" value="1"/>
</dbReference>
<dbReference type="PROSITE" id="PS51194">
    <property type="entry name" value="HELICASE_CTER"/>
    <property type="match status" value="1"/>
</dbReference>
<dbReference type="PROSITE" id="PS50102">
    <property type="entry name" value="RRM"/>
    <property type="match status" value="2"/>
</dbReference>
<keyword evidence="4 10" id="KW-0863">Zinc-finger</keyword>
<dbReference type="Gene3D" id="3.30.40.10">
    <property type="entry name" value="Zinc/RING finger domain, C3HC4 (zinc finger)"/>
    <property type="match status" value="1"/>
</dbReference>
<dbReference type="SUPFAM" id="SSF57850">
    <property type="entry name" value="RING/U-box"/>
    <property type="match status" value="1"/>
</dbReference>